<sequence>MMRGIRPDTLEEVKDLLMKQDTIISELVLAVVGLLHDTYPLASRVDDTEATLSEFASKWRKHFEYHADKKTRTKETFELEDRV</sequence>
<gene>
    <name evidence="1" type="ORF">LCGC14_0561220</name>
</gene>
<dbReference type="AlphaFoldDB" id="A0A0F9U8J0"/>
<name>A0A0F9U8J0_9ZZZZ</name>
<comment type="caution">
    <text evidence="1">The sequence shown here is derived from an EMBL/GenBank/DDBJ whole genome shotgun (WGS) entry which is preliminary data.</text>
</comment>
<protein>
    <submittedName>
        <fullName evidence="1">Uncharacterized protein</fullName>
    </submittedName>
</protein>
<accession>A0A0F9U8J0</accession>
<proteinExistence type="predicted"/>
<evidence type="ECO:0000313" key="1">
    <source>
        <dbReference type="EMBL" id="KKN57576.1"/>
    </source>
</evidence>
<organism evidence="1">
    <name type="scientific">marine sediment metagenome</name>
    <dbReference type="NCBI Taxonomy" id="412755"/>
    <lineage>
        <taxon>unclassified sequences</taxon>
        <taxon>metagenomes</taxon>
        <taxon>ecological metagenomes</taxon>
    </lineage>
</organism>
<dbReference type="EMBL" id="LAZR01000798">
    <property type="protein sequence ID" value="KKN57576.1"/>
    <property type="molecule type" value="Genomic_DNA"/>
</dbReference>
<reference evidence="1" key="1">
    <citation type="journal article" date="2015" name="Nature">
        <title>Complex archaea that bridge the gap between prokaryotes and eukaryotes.</title>
        <authorList>
            <person name="Spang A."/>
            <person name="Saw J.H."/>
            <person name="Jorgensen S.L."/>
            <person name="Zaremba-Niedzwiedzka K."/>
            <person name="Martijn J."/>
            <person name="Lind A.E."/>
            <person name="van Eijk R."/>
            <person name="Schleper C."/>
            <person name="Guy L."/>
            <person name="Ettema T.J."/>
        </authorList>
    </citation>
    <scope>NUCLEOTIDE SEQUENCE</scope>
</reference>